<keyword evidence="7 9" id="KW-0255">Endonuclease</keyword>
<dbReference type="NCBIfam" id="TIGR00587">
    <property type="entry name" value="nfo"/>
    <property type="match status" value="1"/>
</dbReference>
<feature type="binding site" evidence="7">
    <location>
        <position position="67"/>
    </location>
    <ligand>
        <name>Zn(2+)</name>
        <dbReference type="ChEBI" id="CHEBI:29105"/>
        <label>1</label>
    </ligand>
</feature>
<accession>A0ABN6QJI3</accession>
<dbReference type="PROSITE" id="PS00731">
    <property type="entry name" value="AP_NUCLEASE_F2_3"/>
    <property type="match status" value="1"/>
</dbReference>
<feature type="domain" description="Xylose isomerase-like TIM barrel" evidence="8">
    <location>
        <begin position="21"/>
        <end position="273"/>
    </location>
</feature>
<keyword evidence="5 7" id="KW-0862">Zinc</keyword>
<name>A0ABN6QJI3_9BACT</name>
<dbReference type="InterPro" id="IPR036237">
    <property type="entry name" value="Xyl_isomerase-like_sf"/>
</dbReference>
<feature type="binding site" evidence="7">
    <location>
        <position position="142"/>
    </location>
    <ligand>
        <name>Zn(2+)</name>
        <dbReference type="ChEBI" id="CHEBI:29105"/>
        <label>2</label>
    </ligand>
</feature>
<evidence type="ECO:0000256" key="4">
    <source>
        <dbReference type="ARBA" id="ARBA00022801"/>
    </source>
</evidence>
<dbReference type="PANTHER" id="PTHR21445">
    <property type="entry name" value="ENDONUCLEASE IV ENDODEOXYRIBONUCLEASE IV"/>
    <property type="match status" value="1"/>
</dbReference>
<comment type="similarity">
    <text evidence="1 7">Belongs to the AP endonuclease 2 family.</text>
</comment>
<gene>
    <name evidence="7 9" type="primary">nfo</name>
    <name evidence="9" type="ORF">Abiwalacus_09410</name>
</gene>
<organism evidence="9 10">
    <name type="scientific">Akkermansia biwaensis</name>
    <dbReference type="NCBI Taxonomy" id="2946555"/>
    <lineage>
        <taxon>Bacteria</taxon>
        <taxon>Pseudomonadati</taxon>
        <taxon>Verrucomicrobiota</taxon>
        <taxon>Verrucomicrobiia</taxon>
        <taxon>Verrucomicrobiales</taxon>
        <taxon>Akkermansiaceae</taxon>
        <taxon>Akkermansia</taxon>
    </lineage>
</organism>
<evidence type="ECO:0000313" key="9">
    <source>
        <dbReference type="EMBL" id="BDL43367.1"/>
    </source>
</evidence>
<feature type="binding site" evidence="7">
    <location>
        <position position="224"/>
    </location>
    <ligand>
        <name>Zn(2+)</name>
        <dbReference type="ChEBI" id="CHEBI:29105"/>
        <label>3</label>
    </ligand>
</feature>
<evidence type="ECO:0000256" key="6">
    <source>
        <dbReference type="ARBA" id="ARBA00023204"/>
    </source>
</evidence>
<keyword evidence="2 7" id="KW-0479">Metal-binding</keyword>
<dbReference type="GO" id="GO:0004519">
    <property type="term" value="F:endonuclease activity"/>
    <property type="evidence" value="ECO:0007669"/>
    <property type="project" value="UniProtKB-KW"/>
</dbReference>
<reference evidence="9" key="1">
    <citation type="submission" date="2022-06" db="EMBL/GenBank/DDBJ databases">
        <title>Akkermansia biwalacus sp. nov., an anaerobic mucin-degrading bacterium isolated from human intestine.</title>
        <authorList>
            <person name="Kobayashi Y."/>
            <person name="Inoue S."/>
            <person name="Kawahara T."/>
            <person name="Kohda N."/>
        </authorList>
    </citation>
    <scope>NUCLEOTIDE SEQUENCE</scope>
    <source>
        <strain evidence="9">WON2089</strain>
    </source>
</reference>
<keyword evidence="7" id="KW-0540">Nuclease</keyword>
<feature type="binding site" evidence="7">
    <location>
        <position position="256"/>
    </location>
    <ligand>
        <name>Zn(2+)</name>
        <dbReference type="ChEBI" id="CHEBI:29105"/>
        <label>2</label>
    </ligand>
</feature>
<dbReference type="Gene3D" id="3.20.20.150">
    <property type="entry name" value="Divalent-metal-dependent TIM barrel enzymes"/>
    <property type="match status" value="1"/>
</dbReference>
<dbReference type="SMART" id="SM00518">
    <property type="entry name" value="AP2Ec"/>
    <property type="match status" value="1"/>
</dbReference>
<dbReference type="InterPro" id="IPR013022">
    <property type="entry name" value="Xyl_isomerase-like_TIM-brl"/>
</dbReference>
<dbReference type="PROSITE" id="PS00730">
    <property type="entry name" value="AP_NUCLEASE_F2_2"/>
    <property type="match status" value="1"/>
</dbReference>
<evidence type="ECO:0000256" key="3">
    <source>
        <dbReference type="ARBA" id="ARBA00022763"/>
    </source>
</evidence>
<sequence length="277" mass="30380">MLHVGCHLSSAKGYEAMGKVALSIGANTFQFFTRNPRGSKAKAIDEQDISRFLKLAGDNGFGILLAHAPYTLNPCSADPKVTRFAAQVLQEDLALMEYLPGSLYNFHPGSHVGQGVEKGIELVAAQLNDVLSSGQTTTVLLETMSGKGSEIGKTFEELAAIIERVELKEKLGVCLDTCHVYSAGYDLVNRLDGVLEHFDSVLGLERLRAIHLNDSMTPFASFKDRHETIGKGSLGEQAFINLINHPVLRELPFFLETPRDDAGHGQEIAWLKEHYRA</sequence>
<dbReference type="EMBL" id="AP025943">
    <property type="protein sequence ID" value="BDL43367.1"/>
    <property type="molecule type" value="Genomic_DNA"/>
</dbReference>
<evidence type="ECO:0000256" key="2">
    <source>
        <dbReference type="ARBA" id="ARBA00022723"/>
    </source>
</evidence>
<feature type="binding site" evidence="7">
    <location>
        <position position="179"/>
    </location>
    <ligand>
        <name>Zn(2+)</name>
        <dbReference type="ChEBI" id="CHEBI:29105"/>
        <label>3</label>
    </ligand>
</feature>
<comment type="catalytic activity">
    <reaction evidence="7">
        <text>Endonucleolytic cleavage to 5'-phosphooligonucleotide end-products.</text>
        <dbReference type="EC" id="3.1.21.2"/>
    </reaction>
</comment>
<evidence type="ECO:0000313" key="10">
    <source>
        <dbReference type="Proteomes" id="UP001062263"/>
    </source>
</evidence>
<dbReference type="RefSeq" id="WP_215435493.1">
    <property type="nucleotide sequence ID" value="NZ_AP025943.1"/>
</dbReference>
<protein>
    <recommendedName>
        <fullName evidence="7">Probable endonuclease 4</fullName>
        <ecNumber evidence="7">3.1.21.2</ecNumber>
    </recommendedName>
    <alternativeName>
        <fullName evidence="7">Endodeoxyribonuclease IV</fullName>
    </alternativeName>
    <alternativeName>
        <fullName evidence="7">Endonuclease IV</fullName>
    </alternativeName>
</protein>
<feature type="binding site" evidence="7">
    <location>
        <position position="226"/>
    </location>
    <ligand>
        <name>Zn(2+)</name>
        <dbReference type="ChEBI" id="CHEBI:29105"/>
        <label>3</label>
    </ligand>
</feature>
<dbReference type="HAMAP" id="MF_00152">
    <property type="entry name" value="Nfo"/>
    <property type="match status" value="1"/>
</dbReference>
<dbReference type="InterPro" id="IPR018246">
    <property type="entry name" value="AP_endonuc_F2_Zn_BS"/>
</dbReference>
<dbReference type="Proteomes" id="UP001062263">
    <property type="component" value="Chromosome"/>
</dbReference>
<feature type="binding site" evidence="7">
    <location>
        <position position="142"/>
    </location>
    <ligand>
        <name>Zn(2+)</name>
        <dbReference type="ChEBI" id="CHEBI:29105"/>
        <label>1</label>
    </ligand>
</feature>
<dbReference type="SUPFAM" id="SSF51658">
    <property type="entry name" value="Xylose isomerase-like"/>
    <property type="match status" value="1"/>
</dbReference>
<keyword evidence="10" id="KW-1185">Reference proteome</keyword>
<keyword evidence="3 7" id="KW-0227">DNA damage</keyword>
<dbReference type="PROSITE" id="PS51432">
    <property type="entry name" value="AP_NUCLEASE_F2_4"/>
    <property type="match status" value="1"/>
</dbReference>
<keyword evidence="6 7" id="KW-0234">DNA repair</keyword>
<comment type="cofactor">
    <cofactor evidence="7">
        <name>Zn(2+)</name>
        <dbReference type="ChEBI" id="CHEBI:29105"/>
    </cofactor>
    <text evidence="7">Binds 3 Zn(2+) ions.</text>
</comment>
<dbReference type="CDD" id="cd00019">
    <property type="entry name" value="AP2Ec"/>
    <property type="match status" value="1"/>
</dbReference>
<evidence type="ECO:0000256" key="7">
    <source>
        <dbReference type="HAMAP-Rule" id="MF_00152"/>
    </source>
</evidence>
<proteinExistence type="inferred from homology"/>
<dbReference type="Pfam" id="PF01261">
    <property type="entry name" value="AP_endonuc_2"/>
    <property type="match status" value="1"/>
</dbReference>
<evidence type="ECO:0000259" key="8">
    <source>
        <dbReference type="Pfam" id="PF01261"/>
    </source>
</evidence>
<feature type="binding site" evidence="7">
    <location>
        <position position="176"/>
    </location>
    <ligand>
        <name>Zn(2+)</name>
        <dbReference type="ChEBI" id="CHEBI:29105"/>
        <label>2</label>
    </ligand>
</feature>
<evidence type="ECO:0000256" key="1">
    <source>
        <dbReference type="ARBA" id="ARBA00005340"/>
    </source>
</evidence>
<feature type="binding site" evidence="7">
    <location>
        <position position="107"/>
    </location>
    <ligand>
        <name>Zn(2+)</name>
        <dbReference type="ChEBI" id="CHEBI:29105"/>
        <label>1</label>
    </ligand>
</feature>
<comment type="function">
    <text evidence="7">Endonuclease IV plays a role in DNA repair. It cleaves phosphodiester bonds at apurinic or apyrimidinic (AP) sites, generating a 3'-hydroxyl group and a 5'-terminal sugar phosphate.</text>
</comment>
<feature type="binding site" evidence="7">
    <location>
        <position position="211"/>
    </location>
    <ligand>
        <name>Zn(2+)</name>
        <dbReference type="ChEBI" id="CHEBI:29105"/>
        <label>2</label>
    </ligand>
</feature>
<dbReference type="PANTHER" id="PTHR21445:SF0">
    <property type="entry name" value="APURINIC-APYRIMIDINIC ENDONUCLEASE"/>
    <property type="match status" value="1"/>
</dbReference>
<dbReference type="EC" id="3.1.21.2" evidence="7"/>
<keyword evidence="4 7" id="KW-0378">Hydrolase</keyword>
<evidence type="ECO:0000256" key="5">
    <source>
        <dbReference type="ARBA" id="ARBA00022833"/>
    </source>
</evidence>
<dbReference type="InterPro" id="IPR001719">
    <property type="entry name" value="AP_endonuc_2"/>
</dbReference>